<comment type="caution">
    <text evidence="2">The sequence shown here is derived from an EMBL/GenBank/DDBJ whole genome shotgun (WGS) entry which is preliminary data.</text>
</comment>
<name>A0A0T5X9I5_9BACT</name>
<sequence length="78" mass="9202">MEQIKDPMNWKVWGRFILLYILLVPWYFPKGMGEKLVLGIPLWALLIIVFLVCLVLSIIDVTRNHWNLEAFISNEDKS</sequence>
<dbReference type="eggNOG" id="ENOG50330ES">
    <property type="taxonomic scope" value="Bacteria"/>
</dbReference>
<accession>A0A0T5X9I5</accession>
<feature type="transmembrane region" description="Helical" evidence="1">
    <location>
        <begin position="40"/>
        <end position="59"/>
    </location>
</feature>
<dbReference type="EMBL" id="ACJX03000001">
    <property type="protein sequence ID" value="KRT34930.1"/>
    <property type="molecule type" value="Genomic_DNA"/>
</dbReference>
<reference evidence="3" key="1">
    <citation type="submission" date="2012-09" db="EMBL/GenBank/DDBJ databases">
        <authorList>
            <person name="Weinstock G."/>
            <person name="Sodergren E."/>
            <person name="Clifton S."/>
            <person name="Fulton L."/>
            <person name="Fulton B."/>
            <person name="Courtney L."/>
            <person name="Fronick C."/>
            <person name="Harrison M."/>
            <person name="Strong C."/>
            <person name="Farmer C."/>
            <person name="Delehaunty K."/>
            <person name="Markovic C."/>
            <person name="Hall O."/>
            <person name="Minx P."/>
            <person name="Tomlinson C."/>
            <person name="Mitreva M."/>
            <person name="Nelson J."/>
            <person name="Hou S."/>
            <person name="Wollam A."/>
            <person name="Pepin K.H."/>
            <person name="Johnson M."/>
            <person name="Bhonagiri V."/>
            <person name="Nash W.E."/>
            <person name="Suruliraj S."/>
            <person name="Warren W."/>
            <person name="Chinwalla A."/>
            <person name="Mardis E.R."/>
            <person name="Wilson R.K."/>
        </authorList>
    </citation>
    <scope>NUCLEOTIDE SEQUENCE [LARGE SCALE GENOMIC DNA]</scope>
    <source>
        <strain evidence="3">OS1</strain>
    </source>
</reference>
<dbReference type="AlphaFoldDB" id="A0A0T5X9I5"/>
<organism evidence="2 3">
    <name type="scientific">Acetomicrobium hydrogeniformans ATCC BAA-1850</name>
    <dbReference type="NCBI Taxonomy" id="592015"/>
    <lineage>
        <taxon>Bacteria</taxon>
        <taxon>Thermotogati</taxon>
        <taxon>Synergistota</taxon>
        <taxon>Synergistia</taxon>
        <taxon>Synergistales</taxon>
        <taxon>Acetomicrobiaceae</taxon>
        <taxon>Acetomicrobium</taxon>
    </lineage>
</organism>
<dbReference type="Proteomes" id="UP000005273">
    <property type="component" value="Unassembled WGS sequence"/>
</dbReference>
<proteinExistence type="predicted"/>
<protein>
    <submittedName>
        <fullName evidence="2">Uncharacterized protein</fullName>
    </submittedName>
</protein>
<feature type="transmembrane region" description="Helical" evidence="1">
    <location>
        <begin position="12"/>
        <end position="28"/>
    </location>
</feature>
<gene>
    <name evidence="2" type="ORF">HMPREF1705_04183</name>
</gene>
<keyword evidence="1" id="KW-0812">Transmembrane</keyword>
<dbReference type="RefSeq" id="WP_057940667.1">
    <property type="nucleotide sequence ID" value="NZ_ACJX03000001.1"/>
</dbReference>
<keyword evidence="1" id="KW-0472">Membrane</keyword>
<evidence type="ECO:0000313" key="3">
    <source>
        <dbReference type="Proteomes" id="UP000005273"/>
    </source>
</evidence>
<keyword evidence="3" id="KW-1185">Reference proteome</keyword>
<dbReference type="STRING" id="592015.HMPREF1705_04183"/>
<keyword evidence="1" id="KW-1133">Transmembrane helix</keyword>
<evidence type="ECO:0000256" key="1">
    <source>
        <dbReference type="SAM" id="Phobius"/>
    </source>
</evidence>
<evidence type="ECO:0000313" key="2">
    <source>
        <dbReference type="EMBL" id="KRT34930.1"/>
    </source>
</evidence>